<dbReference type="InterPro" id="IPR015883">
    <property type="entry name" value="Glyco_hydro_20_cat"/>
</dbReference>
<evidence type="ECO:0000313" key="9">
    <source>
        <dbReference type="EMBL" id="MFD1631793.1"/>
    </source>
</evidence>
<evidence type="ECO:0000259" key="6">
    <source>
        <dbReference type="Pfam" id="PF00728"/>
    </source>
</evidence>
<reference evidence="10" key="1">
    <citation type="journal article" date="2019" name="Int. J. Syst. Evol. Microbiol.">
        <title>The Global Catalogue of Microorganisms (GCM) 10K type strain sequencing project: providing services to taxonomists for standard genome sequencing and annotation.</title>
        <authorList>
            <consortium name="The Broad Institute Genomics Platform"/>
            <consortium name="The Broad Institute Genome Sequencing Center for Infectious Disease"/>
            <person name="Wu L."/>
            <person name="Ma J."/>
        </authorList>
    </citation>
    <scope>NUCLEOTIDE SEQUENCE [LARGE SCALE GENOMIC DNA]</scope>
    <source>
        <strain evidence="10">CCUG 53762</strain>
    </source>
</reference>
<dbReference type="InterPro" id="IPR017853">
    <property type="entry name" value="GH"/>
</dbReference>
<dbReference type="PRINTS" id="PR00738">
    <property type="entry name" value="GLHYDRLASE20"/>
</dbReference>
<dbReference type="PANTHER" id="PTHR22600">
    <property type="entry name" value="BETA-HEXOSAMINIDASE"/>
    <property type="match status" value="1"/>
</dbReference>
<dbReference type="CDD" id="cd06563">
    <property type="entry name" value="GH20_chitobiase-like"/>
    <property type="match status" value="1"/>
</dbReference>
<dbReference type="InterPro" id="IPR059177">
    <property type="entry name" value="GH29D-like_dom"/>
</dbReference>
<evidence type="ECO:0000259" key="8">
    <source>
        <dbReference type="Pfam" id="PF13290"/>
    </source>
</evidence>
<dbReference type="SUPFAM" id="SSF55545">
    <property type="entry name" value="beta-N-acetylhexosaminidase-like domain"/>
    <property type="match status" value="1"/>
</dbReference>
<dbReference type="Pfam" id="PF02838">
    <property type="entry name" value="Glyco_hydro_20b"/>
    <property type="match status" value="1"/>
</dbReference>
<dbReference type="SUPFAM" id="SSF51445">
    <property type="entry name" value="(Trans)glycosidases"/>
    <property type="match status" value="1"/>
</dbReference>
<dbReference type="PANTHER" id="PTHR22600:SF57">
    <property type="entry name" value="BETA-N-ACETYLHEXOSAMINIDASE"/>
    <property type="match status" value="1"/>
</dbReference>
<gene>
    <name evidence="9" type="ORF">ACFSAH_18105</name>
</gene>
<name>A0ABW4IHT4_9SPHI</name>
<keyword evidence="4" id="KW-0378">Hydrolase</keyword>
<evidence type="ECO:0000256" key="2">
    <source>
        <dbReference type="ARBA" id="ARBA00006285"/>
    </source>
</evidence>
<dbReference type="InterPro" id="IPR029018">
    <property type="entry name" value="Hex-like_dom2"/>
</dbReference>
<dbReference type="Pfam" id="PF00728">
    <property type="entry name" value="Glyco_hydro_20"/>
    <property type="match status" value="1"/>
</dbReference>
<evidence type="ECO:0000256" key="3">
    <source>
        <dbReference type="ARBA" id="ARBA00012663"/>
    </source>
</evidence>
<dbReference type="Gene3D" id="3.30.379.10">
    <property type="entry name" value="Chitobiase/beta-hexosaminidase domain 2-like"/>
    <property type="match status" value="1"/>
</dbReference>
<evidence type="ECO:0000313" key="10">
    <source>
        <dbReference type="Proteomes" id="UP001597118"/>
    </source>
</evidence>
<comment type="similarity">
    <text evidence="2">Belongs to the glycosyl hydrolase 20 family.</text>
</comment>
<comment type="caution">
    <text evidence="9">The sequence shown here is derived from an EMBL/GenBank/DDBJ whole genome shotgun (WGS) entry which is preliminary data.</text>
</comment>
<dbReference type="EMBL" id="JBHUDG010000050">
    <property type="protein sequence ID" value="MFD1631793.1"/>
    <property type="molecule type" value="Genomic_DNA"/>
</dbReference>
<keyword evidence="10" id="KW-1185">Reference proteome</keyword>
<evidence type="ECO:0000256" key="4">
    <source>
        <dbReference type="ARBA" id="ARBA00022801"/>
    </source>
</evidence>
<keyword evidence="5" id="KW-0326">Glycosidase</keyword>
<protein>
    <recommendedName>
        <fullName evidence="3">beta-N-acetylhexosaminidase</fullName>
        <ecNumber evidence="3">3.2.1.52</ecNumber>
    </recommendedName>
</protein>
<proteinExistence type="inferred from homology"/>
<dbReference type="Pfam" id="PF13290">
    <property type="entry name" value="CHB_HEX_C_1"/>
    <property type="match status" value="1"/>
</dbReference>
<evidence type="ECO:0000256" key="5">
    <source>
        <dbReference type="ARBA" id="ARBA00023295"/>
    </source>
</evidence>
<accession>A0ABW4IHT4</accession>
<dbReference type="Gene3D" id="3.20.20.80">
    <property type="entry name" value="Glycosidases"/>
    <property type="match status" value="1"/>
</dbReference>
<comment type="catalytic activity">
    <reaction evidence="1">
        <text>Hydrolysis of terminal non-reducing N-acetyl-D-hexosamine residues in N-acetyl-beta-D-hexosaminides.</text>
        <dbReference type="EC" id="3.2.1.52"/>
    </reaction>
</comment>
<feature type="domain" description="GH29D-like beta-sandwich" evidence="8">
    <location>
        <begin position="546"/>
        <end position="615"/>
    </location>
</feature>
<feature type="domain" description="Beta-hexosaminidase bacterial type N-terminal" evidence="7">
    <location>
        <begin position="34"/>
        <end position="157"/>
    </location>
</feature>
<organism evidence="9 10">
    <name type="scientific">Pseudopedobacter beijingensis</name>
    <dbReference type="NCBI Taxonomy" id="1207056"/>
    <lineage>
        <taxon>Bacteria</taxon>
        <taxon>Pseudomonadati</taxon>
        <taxon>Bacteroidota</taxon>
        <taxon>Sphingobacteriia</taxon>
        <taxon>Sphingobacteriales</taxon>
        <taxon>Sphingobacteriaceae</taxon>
        <taxon>Pseudopedobacter</taxon>
    </lineage>
</organism>
<dbReference type="Proteomes" id="UP001597118">
    <property type="component" value="Unassembled WGS sequence"/>
</dbReference>
<dbReference type="EC" id="3.2.1.52" evidence="3"/>
<dbReference type="InterPro" id="IPR025705">
    <property type="entry name" value="Beta_hexosaminidase_sua/sub"/>
</dbReference>
<dbReference type="RefSeq" id="WP_379664159.1">
    <property type="nucleotide sequence ID" value="NZ_JBHUDG010000050.1"/>
</dbReference>
<sequence length="622" mass="70839">MIKLFFNRGILCVLFLGIGSFFQADIKAQENRTVSIIPYPAEVKVLSGSYKLKESAVLETIGFSSNNLLNFSKSLLESAGAKTVVFRNGNKKKNGSLLLAIDKKMDLPTEGYKLSVNQTGISITAATEQGIFYGIQTLIQLFDHNSHAFPFVEIKDYPRYSYRGLHLDVSRHFFPVNFIKEYIDILSFYKLNTFHWHLTDDQGWRIEIKKYPKLTETGAFRAQTVVGHSRIPPLRYDGIKYGGYYTQKEIKEVVAYAASRYVTVIPEIEMPGHSMAALAAYPYLGCGDNPGPFKTHETWGVIKDVYCAGKEETFNFLTDVLDEVIPLFPSRYIHIGGDECPKDRWKVCEHCQKRIKDENLKDENDLQSYFITRIEKHLNAKGKYIIGWDEILDGGIAPNATVMSWRGTKGGIAAAKEKHDVIMTPHTHLYFDHKERKGGEETVLQGGFLPLEKVYSYDPTPTELTAEEQKYIIGVQANLWAEYTKTPEKVWYMLFPRVYALSEIAWTPLANKNWTDFSENRVPEHLAIRDREGKRYNVPEPLGLKEGTVTGEKFLFSLKEPVKGAKIYYTIDGFTPHDFDNEYQSPFNVWVPKGEERKLKAVTISPSGKRSTVVTTVLKNSE</sequence>
<feature type="domain" description="Glycoside hydrolase family 20 catalytic" evidence="6">
    <location>
        <begin position="160"/>
        <end position="508"/>
    </location>
</feature>
<evidence type="ECO:0000259" key="7">
    <source>
        <dbReference type="Pfam" id="PF02838"/>
    </source>
</evidence>
<evidence type="ECO:0000256" key="1">
    <source>
        <dbReference type="ARBA" id="ARBA00001231"/>
    </source>
</evidence>
<dbReference type="InterPro" id="IPR015882">
    <property type="entry name" value="HEX_bac_N"/>
</dbReference>